<name>Q5ZCI9_ORYSJ</name>
<proteinExistence type="predicted"/>
<evidence type="ECO:0000313" key="2">
    <source>
        <dbReference type="EMBL" id="BAD52833.1"/>
    </source>
</evidence>
<reference evidence="2" key="1">
    <citation type="journal article" date="2002" name="Nature">
        <title>The genome sequence and structure of rice chromosome 1.</title>
        <authorList>
            <person name="Sasaki T."/>
            <person name="Matsumoto T."/>
            <person name="Yamamoto K."/>
            <person name="Sakata K."/>
            <person name="Baba T."/>
            <person name="Katayose Y."/>
            <person name="Wu J."/>
            <person name="Niimura Y."/>
            <person name="Cheng Z."/>
            <person name="Nagamura Y."/>
            <person name="Antonio B.A."/>
            <person name="Kanamori H."/>
            <person name="Hosokawa S."/>
            <person name="Masukawa M."/>
            <person name="Arikawa K."/>
            <person name="Chiden Y."/>
            <person name="Hayashi M."/>
            <person name="Okamoto M."/>
            <person name="Ando T."/>
            <person name="Aoki H."/>
            <person name="Arita K."/>
            <person name="Hamada M."/>
            <person name="Harada C."/>
            <person name="Hijishita S."/>
            <person name="Honda M."/>
            <person name="Ichikawa Y."/>
            <person name="Idonuma A."/>
            <person name="Iijima M."/>
            <person name="Ikeda M."/>
            <person name="Ikeno M."/>
            <person name="Itoh S."/>
            <person name="Itoh T."/>
            <person name="Itoh Y."/>
            <person name="Itoh Y."/>
            <person name="Iwabuchi A."/>
            <person name="Kamiya K."/>
            <person name="Karasawa W."/>
            <person name="Katagiri S."/>
            <person name="Kikuta A."/>
            <person name="Kobayashi N."/>
            <person name="Kono I."/>
            <person name="Machita K."/>
            <person name="Maehara T."/>
            <person name="Mizuno H."/>
            <person name="Mizubayashi T."/>
            <person name="Mukai Y."/>
            <person name="Nagasaki H."/>
            <person name="Nakashima M."/>
            <person name="Nakama Y."/>
            <person name="Nakamichi Y."/>
            <person name="Nakamura M."/>
            <person name="Namiki N."/>
            <person name="Negishi M."/>
            <person name="Ohta I."/>
            <person name="Ono N."/>
            <person name="Saji S."/>
            <person name="Sakai K."/>
            <person name="Shibata M."/>
            <person name="Shimokawa T."/>
            <person name="Shomura A."/>
            <person name="Song J."/>
            <person name="Takazaki Y."/>
            <person name="Terasawa K."/>
            <person name="Tsuji K."/>
            <person name="Waki K."/>
            <person name="Yamagata H."/>
            <person name="Yamane H."/>
            <person name="Yoshiki S."/>
            <person name="Yoshihara R."/>
            <person name="Yukawa K."/>
            <person name="Zhong H."/>
            <person name="Iwama H."/>
            <person name="Endo T."/>
            <person name="Ito H."/>
            <person name="Hahn J.H."/>
            <person name="Kim H.I."/>
            <person name="Eun M.Y."/>
            <person name="Yano M."/>
            <person name="Jiang J."/>
            <person name="Gojobori T."/>
        </authorList>
    </citation>
    <scope>NUCLEOTIDE SEQUENCE [LARGE SCALE GENOMIC DNA]</scope>
</reference>
<protein>
    <submittedName>
        <fullName evidence="2">Uncharacterized protein</fullName>
    </submittedName>
</protein>
<dbReference type="Proteomes" id="UP000817658">
    <property type="component" value="Chromosome 1"/>
</dbReference>
<dbReference type="AlphaFoldDB" id="Q5ZCI9"/>
<organism evidence="2">
    <name type="scientific">Oryza sativa subsp. japonica</name>
    <name type="common">Rice</name>
    <dbReference type="NCBI Taxonomy" id="39947"/>
    <lineage>
        <taxon>Eukaryota</taxon>
        <taxon>Viridiplantae</taxon>
        <taxon>Streptophyta</taxon>
        <taxon>Embryophyta</taxon>
        <taxon>Tracheophyta</taxon>
        <taxon>Spermatophyta</taxon>
        <taxon>Magnoliopsida</taxon>
        <taxon>Liliopsida</taxon>
        <taxon>Poales</taxon>
        <taxon>Poaceae</taxon>
        <taxon>BOP clade</taxon>
        <taxon>Oryzoideae</taxon>
        <taxon>Oryzeae</taxon>
        <taxon>Oryzinae</taxon>
        <taxon>Oryza</taxon>
        <taxon>Oryza sativa</taxon>
    </lineage>
</organism>
<accession>Q5ZCI9</accession>
<feature type="region of interest" description="Disordered" evidence="1">
    <location>
        <begin position="78"/>
        <end position="122"/>
    </location>
</feature>
<gene>
    <name evidence="2" type="primary">OSJNBa0090K04.29</name>
</gene>
<evidence type="ECO:0000256" key="1">
    <source>
        <dbReference type="SAM" id="MobiDB-lite"/>
    </source>
</evidence>
<feature type="compositionally biased region" description="Low complexity" evidence="1">
    <location>
        <begin position="96"/>
        <end position="112"/>
    </location>
</feature>
<feature type="compositionally biased region" description="Low complexity" evidence="1">
    <location>
        <begin position="78"/>
        <end position="87"/>
    </location>
</feature>
<dbReference type="EMBL" id="AP003216">
    <property type="protein sequence ID" value="BAD52833.1"/>
    <property type="molecule type" value="Genomic_DNA"/>
</dbReference>
<sequence length="234" mass="25538">MWSNGFSRAEIRAVWSNSSAKIAIFAIAFPSLSPPSRRRRRRHGQIRRLPVVVAVAVARSAAFPSSSRSRRRLPVAVTAFPSSSPSSEARRHRHAAGSARGAAAAAGSTRGRTPPPLHHRIRAGGGRCRRIRAGGGCRHLRPPRAVIAVAVAAGHRPRLHPPPSPSVRAAALAYIRHGRRGERSEERIGGALRRDRRESTERIKERDGTEAWKKENFEVGGLHGKIDFSVWATA</sequence>